<name>A0A433MT01_9BURK</name>
<dbReference type="Gene3D" id="1.10.238.160">
    <property type="match status" value="1"/>
</dbReference>
<feature type="compositionally biased region" description="Polar residues" evidence="1">
    <location>
        <begin position="14"/>
        <end position="23"/>
    </location>
</feature>
<organism evidence="2 3">
    <name type="scientific">Variovorax guangxiensis</name>
    <dbReference type="NCBI Taxonomy" id="1775474"/>
    <lineage>
        <taxon>Bacteria</taxon>
        <taxon>Pseudomonadati</taxon>
        <taxon>Pseudomonadota</taxon>
        <taxon>Betaproteobacteria</taxon>
        <taxon>Burkholderiales</taxon>
        <taxon>Comamonadaceae</taxon>
        <taxon>Variovorax</taxon>
    </lineage>
</organism>
<dbReference type="OrthoDB" id="8527558at2"/>
<proteinExistence type="predicted"/>
<evidence type="ECO:0000256" key="1">
    <source>
        <dbReference type="SAM" id="MobiDB-lite"/>
    </source>
</evidence>
<dbReference type="Proteomes" id="UP000281118">
    <property type="component" value="Unassembled WGS sequence"/>
</dbReference>
<dbReference type="AlphaFoldDB" id="A0A433MT01"/>
<reference evidence="2 3" key="1">
    <citation type="submission" date="2018-12" db="EMBL/GenBank/DDBJ databases">
        <title>The genome sequences of Variovorax guangxiensis DSM 27352.</title>
        <authorList>
            <person name="Gao J."/>
            <person name="Sun J."/>
        </authorList>
    </citation>
    <scope>NUCLEOTIDE SEQUENCE [LARGE SCALE GENOMIC DNA]</scope>
    <source>
        <strain evidence="2 3">DSM 27352</strain>
    </source>
</reference>
<sequence length="95" mass="10671">MLQKPGIEPHHNQIYRTSRSTPVRNHRDGGHAAPLPKYLRLAQLVPDVVPVSPATIWRWVKAGNFPAPIKLTAHVTAWKLEEVVAWLEARSLDPA</sequence>
<protein>
    <submittedName>
        <fullName evidence="2">AlpA family phage regulatory protein</fullName>
    </submittedName>
</protein>
<comment type="caution">
    <text evidence="2">The sequence shown here is derived from an EMBL/GenBank/DDBJ whole genome shotgun (WGS) entry which is preliminary data.</text>
</comment>
<dbReference type="InterPro" id="IPR009061">
    <property type="entry name" value="DNA-bd_dom_put_sf"/>
</dbReference>
<gene>
    <name evidence="2" type="ORF">EJP67_28460</name>
</gene>
<evidence type="ECO:0000313" key="2">
    <source>
        <dbReference type="EMBL" id="RUR70993.1"/>
    </source>
</evidence>
<dbReference type="RefSeq" id="WP_126025092.1">
    <property type="nucleotide sequence ID" value="NZ_RXFT01000017.1"/>
</dbReference>
<dbReference type="SUPFAM" id="SSF46955">
    <property type="entry name" value="Putative DNA-binding domain"/>
    <property type="match status" value="1"/>
</dbReference>
<feature type="region of interest" description="Disordered" evidence="1">
    <location>
        <begin position="1"/>
        <end position="31"/>
    </location>
</feature>
<dbReference type="EMBL" id="RXFT01000017">
    <property type="protein sequence ID" value="RUR70993.1"/>
    <property type="molecule type" value="Genomic_DNA"/>
</dbReference>
<accession>A0A433MT01</accession>
<evidence type="ECO:0000313" key="3">
    <source>
        <dbReference type="Proteomes" id="UP000281118"/>
    </source>
</evidence>
<dbReference type="Pfam" id="PF05930">
    <property type="entry name" value="Phage_AlpA"/>
    <property type="match status" value="1"/>
</dbReference>
<dbReference type="InterPro" id="IPR010260">
    <property type="entry name" value="AlpA"/>
</dbReference>